<organism evidence="2 3">
    <name type="scientific">Peloplasma aerotolerans</name>
    <dbReference type="NCBI Taxonomy" id="3044389"/>
    <lineage>
        <taxon>Bacteria</taxon>
        <taxon>Bacillati</taxon>
        <taxon>Mycoplasmatota</taxon>
        <taxon>Mollicutes</taxon>
        <taxon>Acholeplasmatales</taxon>
        <taxon>Acholeplasmataceae</taxon>
        <taxon>Peloplasma</taxon>
    </lineage>
</organism>
<evidence type="ECO:0000259" key="1">
    <source>
        <dbReference type="Pfam" id="PF12724"/>
    </source>
</evidence>
<dbReference type="AlphaFoldDB" id="A0AAW6U820"/>
<proteinExistence type="predicted"/>
<evidence type="ECO:0000313" key="3">
    <source>
        <dbReference type="Proteomes" id="UP001431532"/>
    </source>
</evidence>
<evidence type="ECO:0000313" key="2">
    <source>
        <dbReference type="EMBL" id="MDI6453085.1"/>
    </source>
</evidence>
<dbReference type="Gene3D" id="3.40.50.360">
    <property type="match status" value="1"/>
</dbReference>
<reference evidence="2" key="1">
    <citation type="submission" date="2023-05" db="EMBL/GenBank/DDBJ databases">
        <title>Mariniplasma microaerophilum sp. nov., a novel anaerobic mollicute isolated from terrestrial mud volcano, Taman Peninsula, Russia.</title>
        <authorList>
            <person name="Khomyakova M.A."/>
            <person name="Merkel A.Y."/>
            <person name="Slobodkin A.I."/>
        </authorList>
    </citation>
    <scope>NUCLEOTIDE SEQUENCE</scope>
    <source>
        <strain evidence="2">M4Ah</strain>
    </source>
</reference>
<feature type="domain" description="Flavodoxin" evidence="1">
    <location>
        <begin position="5"/>
        <end position="93"/>
    </location>
</feature>
<sequence length="147" mass="16812">MKKCIIIYSKTGNTRSVANRLNEVLSCDFFEVKATSDNPSIQNVELTEVPQVGDYDHLVFASPVHGFSLSHVMNTYLNQLPDLSEKTVDLFITHHFPFAWMGGNRTLKQMKKIIENKNGTVRYTTSVNWSSKKRESDISNMIHTYHS</sequence>
<comment type="caution">
    <text evidence="2">The sequence shown here is derived from an EMBL/GenBank/DDBJ whole genome shotgun (WGS) entry which is preliminary data.</text>
</comment>
<dbReference type="InterPro" id="IPR029039">
    <property type="entry name" value="Flavoprotein-like_sf"/>
</dbReference>
<dbReference type="Pfam" id="PF12724">
    <property type="entry name" value="Flavodoxin_5"/>
    <property type="match status" value="1"/>
</dbReference>
<dbReference type="Proteomes" id="UP001431532">
    <property type="component" value="Unassembled WGS sequence"/>
</dbReference>
<name>A0AAW6U820_9MOLU</name>
<keyword evidence="3" id="KW-1185">Reference proteome</keyword>
<dbReference type="EMBL" id="JASCXW010000017">
    <property type="protein sequence ID" value="MDI6453085.1"/>
    <property type="molecule type" value="Genomic_DNA"/>
</dbReference>
<gene>
    <name evidence="2" type="ORF">QJ521_05885</name>
</gene>
<dbReference type="PANTHER" id="PTHR39201">
    <property type="entry name" value="EXPORTED PROTEIN-RELATED"/>
    <property type="match status" value="1"/>
</dbReference>
<protein>
    <submittedName>
        <fullName evidence="2">Flavodoxin domain-containing protein</fullName>
    </submittedName>
</protein>
<accession>A0AAW6U820</accession>
<dbReference type="PANTHER" id="PTHR39201:SF1">
    <property type="entry name" value="FLAVODOXIN-LIKE DOMAIN-CONTAINING PROTEIN"/>
    <property type="match status" value="1"/>
</dbReference>
<dbReference type="InterPro" id="IPR026816">
    <property type="entry name" value="Flavodoxin_dom"/>
</dbReference>
<dbReference type="SUPFAM" id="SSF52218">
    <property type="entry name" value="Flavoproteins"/>
    <property type="match status" value="1"/>
</dbReference>
<dbReference type="RefSeq" id="WP_282839514.1">
    <property type="nucleotide sequence ID" value="NZ_JASCXW010000017.1"/>
</dbReference>